<protein>
    <submittedName>
        <fullName evidence="2">Bacteriocin biosynthesis protein</fullName>
    </submittedName>
</protein>
<dbReference type="Pfam" id="PF14028">
    <property type="entry name" value="Lant_dehydr_C"/>
    <property type="match status" value="1"/>
</dbReference>
<dbReference type="EMBL" id="PGGW01000071">
    <property type="protein sequence ID" value="PJE93686.1"/>
    <property type="molecule type" value="Genomic_DNA"/>
</dbReference>
<dbReference type="AlphaFoldDB" id="A0A2M8LP07"/>
<dbReference type="RefSeq" id="WP_100205357.1">
    <property type="nucleotide sequence ID" value="NZ_PGGW01000071.1"/>
</dbReference>
<name>A0A2M8LP07_9ACTN</name>
<dbReference type="InterPro" id="IPR023809">
    <property type="entry name" value="Thiopep_bacteriocin_synth_dom"/>
</dbReference>
<dbReference type="Proteomes" id="UP000230407">
    <property type="component" value="Unassembled WGS sequence"/>
</dbReference>
<organism evidence="2 3">
    <name type="scientific">Streptomyces carminius</name>
    <dbReference type="NCBI Taxonomy" id="2665496"/>
    <lineage>
        <taxon>Bacteria</taxon>
        <taxon>Bacillati</taxon>
        <taxon>Actinomycetota</taxon>
        <taxon>Actinomycetes</taxon>
        <taxon>Kitasatosporales</taxon>
        <taxon>Streptomycetaceae</taxon>
        <taxon>Streptomyces</taxon>
    </lineage>
</organism>
<reference evidence="2 3" key="1">
    <citation type="submission" date="2017-11" db="EMBL/GenBank/DDBJ databases">
        <title>Streptomyces carmine sp. nov., a novel actinomycete isolated from Sophora alopecuroides in Xinjiang, China.</title>
        <authorList>
            <person name="Wang Y."/>
            <person name="Luo X."/>
            <person name="Wan C."/>
            <person name="Zhang L."/>
        </authorList>
    </citation>
    <scope>NUCLEOTIDE SEQUENCE [LARGE SCALE GENOMIC DNA]</scope>
    <source>
        <strain evidence="2 3">TRM SA0054</strain>
    </source>
</reference>
<proteinExistence type="predicted"/>
<dbReference type="NCBIfam" id="TIGR03891">
    <property type="entry name" value="thiopep_ocin"/>
    <property type="match status" value="1"/>
</dbReference>
<evidence type="ECO:0000259" key="1">
    <source>
        <dbReference type="Pfam" id="PF14028"/>
    </source>
</evidence>
<evidence type="ECO:0000313" key="3">
    <source>
        <dbReference type="Proteomes" id="UP000230407"/>
    </source>
</evidence>
<gene>
    <name evidence="2" type="ORF">CUT44_31140</name>
</gene>
<evidence type="ECO:0000313" key="2">
    <source>
        <dbReference type="EMBL" id="PJE93686.1"/>
    </source>
</evidence>
<sequence length="318" mass="35219">MPQHDADAAETAVLSVLRGTPIEEAAGRARIAPARLAAAVERYRAAGRAALETRPTEWHQVNIEFAHYPTAERTFRAYLLPSLRGEPVGAWWFVRKYPCWRLRVRPNPDTPPEDTAAHLAKTLDAAVSWGVVKKWWPSLYEPETVAFGGPKGMAIAHDLFHRDSVGVLDYHQHTDAGTDGFPDAKATSLLMATVLLRAAGLEWGEQGDVWGQIEARRSLPDDVPPDKISAMTGPMRRLLTADVGHALDSGPLSLLKTWATGVQQSGRALEKTARQGSLRLGLRGILARHLLFHWNRMGFPTRQQAIWARATRETVLGW</sequence>
<keyword evidence="3" id="KW-1185">Reference proteome</keyword>
<accession>A0A2M8LP07</accession>
<feature type="domain" description="Thiopeptide-type bacteriocin biosynthesis" evidence="1">
    <location>
        <begin position="58"/>
        <end position="314"/>
    </location>
</feature>
<comment type="caution">
    <text evidence="2">The sequence shown here is derived from an EMBL/GenBank/DDBJ whole genome shotgun (WGS) entry which is preliminary data.</text>
</comment>